<evidence type="ECO:0000313" key="8">
    <source>
        <dbReference type="Proteomes" id="UP000326033"/>
    </source>
</evidence>
<evidence type="ECO:0000256" key="5">
    <source>
        <dbReference type="ARBA" id="ARBA00023136"/>
    </source>
</evidence>
<feature type="transmembrane region" description="Helical" evidence="6">
    <location>
        <begin position="168"/>
        <end position="188"/>
    </location>
</feature>
<evidence type="ECO:0000256" key="6">
    <source>
        <dbReference type="SAM" id="Phobius"/>
    </source>
</evidence>
<keyword evidence="7" id="KW-0946">Virion</keyword>
<dbReference type="GO" id="GO:0016020">
    <property type="term" value="C:membrane"/>
    <property type="evidence" value="ECO:0007669"/>
    <property type="project" value="UniProtKB-SubCell"/>
</dbReference>
<feature type="transmembrane region" description="Helical" evidence="6">
    <location>
        <begin position="238"/>
        <end position="258"/>
    </location>
</feature>
<dbReference type="EMBL" id="MH036943">
    <property type="protein sequence ID" value="AVT50736.1"/>
    <property type="molecule type" value="Genomic_DNA"/>
</dbReference>
<name>A0A455JN43_9ALPH</name>
<gene>
    <name evidence="7" type="primary">UL43</name>
</gene>
<evidence type="ECO:0000256" key="3">
    <source>
        <dbReference type="ARBA" id="ARBA00022692"/>
    </source>
</evidence>
<dbReference type="InterPro" id="IPR007764">
    <property type="entry name" value="Herpes_UL43"/>
</dbReference>
<proteinExistence type="inferred from homology"/>
<feature type="transmembrane region" description="Helical" evidence="6">
    <location>
        <begin position="51"/>
        <end position="69"/>
    </location>
</feature>
<evidence type="ECO:0000313" key="7">
    <source>
        <dbReference type="EMBL" id="AVT50736.1"/>
    </source>
</evidence>
<dbReference type="GeneID" id="80531927"/>
<dbReference type="GO" id="GO:0019031">
    <property type="term" value="C:viral envelope"/>
    <property type="evidence" value="ECO:0007669"/>
    <property type="project" value="UniProtKB-KW"/>
</dbReference>
<comment type="subcellular location">
    <subcellularLocation>
        <location evidence="1">Membrane</location>
        <topology evidence="1">Multi-pass membrane protein</topology>
    </subcellularLocation>
</comment>
<keyword evidence="8" id="KW-1185">Reference proteome</keyword>
<dbReference type="Pfam" id="PF05072">
    <property type="entry name" value="Herpes_UL43"/>
    <property type="match status" value="1"/>
</dbReference>
<dbReference type="GO" id="GO:0019033">
    <property type="term" value="C:viral tegument"/>
    <property type="evidence" value="ECO:0007669"/>
    <property type="project" value="InterPro"/>
</dbReference>
<keyword evidence="4 6" id="KW-1133">Transmembrane helix</keyword>
<evidence type="ECO:0000256" key="2">
    <source>
        <dbReference type="ARBA" id="ARBA00008930"/>
    </source>
</evidence>
<feature type="transmembrane region" description="Helical" evidence="6">
    <location>
        <begin position="21"/>
        <end position="45"/>
    </location>
</feature>
<dbReference type="Proteomes" id="UP000326033">
    <property type="component" value="Segment"/>
</dbReference>
<keyword evidence="5 6" id="KW-0472">Membrane</keyword>
<dbReference type="RefSeq" id="YP_010794912.1">
    <property type="nucleotide sequence ID" value="NC_075563.1"/>
</dbReference>
<feature type="transmembrane region" description="Helical" evidence="6">
    <location>
        <begin position="105"/>
        <end position="131"/>
    </location>
</feature>
<reference evidence="7 8" key="1">
    <citation type="submission" date="2018-03" db="EMBL/GenBank/DDBJ databases">
        <title>Cervid herpesvirus genomes.</title>
        <authorList>
            <person name="Das Neves C.G."/>
            <person name="Davison A.J."/>
        </authorList>
    </citation>
    <scope>NUCLEOTIDE SEQUENCE [LARGE SCALE GENOMIC DNA]</scope>
    <source>
        <strain evidence="7 8">Norway</strain>
    </source>
</reference>
<dbReference type="KEGG" id="vg:80531927"/>
<accession>A0A455JN43</accession>
<feature type="transmembrane region" description="Helical" evidence="6">
    <location>
        <begin position="327"/>
        <end position="346"/>
    </location>
</feature>
<feature type="transmembrane region" description="Helical" evidence="6">
    <location>
        <begin position="143"/>
        <end position="162"/>
    </location>
</feature>
<protein>
    <submittedName>
        <fullName evidence="7">Envelope protein UL43</fullName>
    </submittedName>
</protein>
<comment type="similarity">
    <text evidence="2">Belongs to the alphaherpesvirinae HHV-1 UL43 family.</text>
</comment>
<feature type="transmembrane region" description="Helical" evidence="6">
    <location>
        <begin position="81"/>
        <end position="99"/>
    </location>
</feature>
<sequence length="382" mass="36384">MLASARVRGCANARAGCWPCTLVATAALAAMGAHTGLLAAALAAAGRAQGAAAAGPALAGAAAVALWRPAAQTLRRRLAPACRLAQAAAVAAALAAWAAGPPPAVLRAVVAGAAAAYALCGAPVHCAHFAAAAAGTGAHFRGALLAATCGLLLGLSAARWGAPPPAALAAAGAGAALALAAADPAAALENTCHYRIGRFAALRALAPLGEAVCPADPRGPREDAVPARAAARAAAAELALAGAALAAAAALWVPARALGLEGEGPGGSGWRARGAVLLSVAAGHGLALAELPGLQRARAEAADGALMAHVGVCALGAALPLCGADGGAAAALASAVAAALLACVWIRRRARGVARPAAAHVAQALHAAMCLCVGACWAGADE</sequence>
<evidence type="ECO:0000256" key="4">
    <source>
        <dbReference type="ARBA" id="ARBA00022989"/>
    </source>
</evidence>
<keyword evidence="3 6" id="KW-0812">Transmembrane</keyword>
<keyword evidence="7" id="KW-0261">Viral envelope protein</keyword>
<organism evidence="7 8">
    <name type="scientific">Cervid alphaherpesvirus 2</name>
    <dbReference type="NCBI Taxonomy" id="365327"/>
    <lineage>
        <taxon>Viruses</taxon>
        <taxon>Duplodnaviria</taxon>
        <taxon>Heunggongvirae</taxon>
        <taxon>Peploviricota</taxon>
        <taxon>Herviviricetes</taxon>
        <taxon>Herpesvirales</taxon>
        <taxon>Orthoherpesviridae</taxon>
        <taxon>Alphaherpesvirinae</taxon>
        <taxon>Varicellovirus</taxon>
        <taxon>Varicellovirus cervidalpha2</taxon>
    </lineage>
</organism>
<evidence type="ECO:0000256" key="1">
    <source>
        <dbReference type="ARBA" id="ARBA00004141"/>
    </source>
</evidence>